<name>A0A845I4P1_9BURK</name>
<sequence>MSNRQGVDGLGWTKLGPGAEPNSNRDVLVWNTLEFQPHAAFFDSEERMWFCKLDGLPIENGAVSHWMEIQAPEGVFYG</sequence>
<dbReference type="EMBL" id="WWCL01000002">
    <property type="protein sequence ID" value="MYN45938.1"/>
    <property type="molecule type" value="Genomic_DNA"/>
</dbReference>
<protein>
    <submittedName>
        <fullName evidence="1">Uncharacterized protein</fullName>
    </submittedName>
</protein>
<evidence type="ECO:0000313" key="2">
    <source>
        <dbReference type="Proteomes" id="UP000444316"/>
    </source>
</evidence>
<gene>
    <name evidence="1" type="ORF">GTP23_12855</name>
</gene>
<organism evidence="1 2">
    <name type="scientific">Duganella fentianensis</name>
    <dbReference type="NCBI Taxonomy" id="2692177"/>
    <lineage>
        <taxon>Bacteria</taxon>
        <taxon>Pseudomonadati</taxon>
        <taxon>Pseudomonadota</taxon>
        <taxon>Betaproteobacteria</taxon>
        <taxon>Burkholderiales</taxon>
        <taxon>Oxalobacteraceae</taxon>
        <taxon>Telluria group</taxon>
        <taxon>Duganella</taxon>
    </lineage>
</organism>
<dbReference type="RefSeq" id="WP_161035475.1">
    <property type="nucleotide sequence ID" value="NZ_WWCL01000002.1"/>
</dbReference>
<dbReference type="AlphaFoldDB" id="A0A845I4P1"/>
<comment type="caution">
    <text evidence="1">The sequence shown here is derived from an EMBL/GenBank/DDBJ whole genome shotgun (WGS) entry which is preliminary data.</text>
</comment>
<reference evidence="1" key="1">
    <citation type="submission" date="2019-12" db="EMBL/GenBank/DDBJ databases">
        <title>Novel species isolated from a subtropical stream in China.</title>
        <authorList>
            <person name="Lu H."/>
        </authorList>
    </citation>
    <scope>NUCLEOTIDE SEQUENCE [LARGE SCALE GENOMIC DNA]</scope>
    <source>
        <strain evidence="1">FT93W</strain>
    </source>
</reference>
<evidence type="ECO:0000313" key="1">
    <source>
        <dbReference type="EMBL" id="MYN45938.1"/>
    </source>
</evidence>
<dbReference type="Proteomes" id="UP000444316">
    <property type="component" value="Unassembled WGS sequence"/>
</dbReference>
<proteinExistence type="predicted"/>
<accession>A0A845I4P1</accession>
<keyword evidence="2" id="KW-1185">Reference proteome</keyword>